<dbReference type="AlphaFoldDB" id="A0A822Y6K3"/>
<dbReference type="EMBL" id="DUZY01000002">
    <property type="protein sequence ID" value="DAD29624.1"/>
    <property type="molecule type" value="Genomic_DNA"/>
</dbReference>
<evidence type="ECO:0000313" key="3">
    <source>
        <dbReference type="Proteomes" id="UP000607653"/>
    </source>
</evidence>
<accession>A0A822Y6K3</accession>
<dbReference type="SUPFAM" id="SSF52058">
    <property type="entry name" value="L domain-like"/>
    <property type="match status" value="1"/>
</dbReference>
<proteinExistence type="predicted"/>
<dbReference type="Proteomes" id="UP000607653">
    <property type="component" value="Unassembled WGS sequence"/>
</dbReference>
<dbReference type="InterPro" id="IPR056789">
    <property type="entry name" value="LRR_R13L1-DRL21"/>
</dbReference>
<dbReference type="InterPro" id="IPR032675">
    <property type="entry name" value="LRR_dom_sf"/>
</dbReference>
<evidence type="ECO:0000313" key="2">
    <source>
        <dbReference type="EMBL" id="DAD29624.1"/>
    </source>
</evidence>
<keyword evidence="3" id="KW-1185">Reference proteome</keyword>
<dbReference type="Pfam" id="PF25019">
    <property type="entry name" value="LRR_R13L1-DRL21"/>
    <property type="match status" value="1"/>
</dbReference>
<name>A0A822Y6K3_NELNU</name>
<feature type="domain" description="R13L1/DRL21-like LRR repeat region" evidence="1">
    <location>
        <begin position="79"/>
        <end position="183"/>
    </location>
</feature>
<dbReference type="PANTHER" id="PTHR47186:SF3">
    <property type="entry name" value="OS09G0267800 PROTEIN"/>
    <property type="match status" value="1"/>
</dbReference>
<reference evidence="2 3" key="1">
    <citation type="journal article" date="2020" name="Mol. Biol. Evol.">
        <title>Distinct Expression and Methylation Patterns for Genes with Different Fates following a Single Whole-Genome Duplication in Flowering Plants.</title>
        <authorList>
            <person name="Shi T."/>
            <person name="Rahmani R.S."/>
            <person name="Gugger P.F."/>
            <person name="Wang M."/>
            <person name="Li H."/>
            <person name="Zhang Y."/>
            <person name="Li Z."/>
            <person name="Wang Q."/>
            <person name="Van de Peer Y."/>
            <person name="Marchal K."/>
            <person name="Chen J."/>
        </authorList>
    </citation>
    <scope>NUCLEOTIDE SEQUENCE [LARGE SCALE GENOMIC DNA]</scope>
    <source>
        <tissue evidence="2">Leaf</tissue>
    </source>
</reference>
<dbReference type="PANTHER" id="PTHR47186">
    <property type="entry name" value="LEUCINE-RICH REPEAT-CONTAINING PROTEIN 57"/>
    <property type="match status" value="1"/>
</dbReference>
<protein>
    <recommendedName>
        <fullName evidence="1">R13L1/DRL21-like LRR repeat region domain-containing protein</fullName>
    </recommendedName>
</protein>
<dbReference type="Gene3D" id="3.80.10.10">
    <property type="entry name" value="Ribonuclease Inhibitor"/>
    <property type="match status" value="3"/>
</dbReference>
<gene>
    <name evidence="2" type="ORF">HUJ06_031092</name>
</gene>
<organism evidence="2 3">
    <name type="scientific">Nelumbo nucifera</name>
    <name type="common">Sacred lotus</name>
    <dbReference type="NCBI Taxonomy" id="4432"/>
    <lineage>
        <taxon>Eukaryota</taxon>
        <taxon>Viridiplantae</taxon>
        <taxon>Streptophyta</taxon>
        <taxon>Embryophyta</taxon>
        <taxon>Tracheophyta</taxon>
        <taxon>Spermatophyta</taxon>
        <taxon>Magnoliopsida</taxon>
        <taxon>Proteales</taxon>
        <taxon>Nelumbonaceae</taxon>
        <taxon>Nelumbo</taxon>
    </lineage>
</organism>
<sequence length="466" mass="53193">MLREMPIRMGQLTGLQTLTRFIIGMEKGRTITELKDLNNLQGAIRIENLENVSNADEAKTANLKNKPNLCRLELCWKDDLKNKRKLCRLELCWKGDNLGEEEVAVAVAVAEGVLECLQPHPNLKELSVENYPGIEIPSWVRNKSKMLELVPNLVKIELYQCEKWEHLPPLGEFPKLKDLRISGIDATTHMGNGLLYDNDDDDSMARVAFPSLTYLRIEDMATLEEWLLFGHLHGRGIRRRQVLSCLEELHISDCPTLRCLPPLGELPHLKELWIEGLDAVVTHMGNELLCLNGSDHHHHDDGINNASTSTVTLVSFPSLIFLHLKNMPNLEEWSLLGFSTGDDDDDQQPPPLEVLLLPQLQTLEISNCPKLKSLPEWIDSLVSLRQLRLFNIPNLRILPHLQSIKSLWIKNCPQLESKYRKEQGSDWHKIAHIPDVTIERSSSTSENDDSWDLVYEMMKMMANVNN</sequence>
<comment type="caution">
    <text evidence="2">The sequence shown here is derived from an EMBL/GenBank/DDBJ whole genome shotgun (WGS) entry which is preliminary data.</text>
</comment>
<evidence type="ECO:0000259" key="1">
    <source>
        <dbReference type="Pfam" id="PF25019"/>
    </source>
</evidence>